<dbReference type="InterPro" id="IPR031107">
    <property type="entry name" value="Small_HSP"/>
</dbReference>
<dbReference type="AlphaFoldDB" id="A0A1T4XVL0"/>
<dbReference type="Gene3D" id="2.60.40.790">
    <property type="match status" value="1"/>
</dbReference>
<organism evidence="4 5">
    <name type="scientific">Caloramator quimbayensis</name>
    <dbReference type="NCBI Taxonomy" id="1147123"/>
    <lineage>
        <taxon>Bacteria</taxon>
        <taxon>Bacillati</taxon>
        <taxon>Bacillota</taxon>
        <taxon>Clostridia</taxon>
        <taxon>Eubacteriales</taxon>
        <taxon>Clostridiaceae</taxon>
        <taxon>Caloramator</taxon>
    </lineage>
</organism>
<dbReference type="OrthoDB" id="9811615at2"/>
<dbReference type="RefSeq" id="WP_078696921.1">
    <property type="nucleotide sequence ID" value="NZ_FUYH01000013.1"/>
</dbReference>
<dbReference type="InterPro" id="IPR008978">
    <property type="entry name" value="HSP20-like_chaperone"/>
</dbReference>
<evidence type="ECO:0000259" key="3">
    <source>
        <dbReference type="PROSITE" id="PS01031"/>
    </source>
</evidence>
<dbReference type="PROSITE" id="PS01031">
    <property type="entry name" value="SHSP"/>
    <property type="match status" value="1"/>
</dbReference>
<gene>
    <name evidence="4" type="ORF">SAMN05443428_11370</name>
</gene>
<dbReference type="InterPro" id="IPR002068">
    <property type="entry name" value="A-crystallin/Hsp20_dom"/>
</dbReference>
<dbReference type="Proteomes" id="UP000190105">
    <property type="component" value="Unassembled WGS sequence"/>
</dbReference>
<reference evidence="5" key="1">
    <citation type="submission" date="2017-02" db="EMBL/GenBank/DDBJ databases">
        <authorList>
            <person name="Varghese N."/>
            <person name="Submissions S."/>
        </authorList>
    </citation>
    <scope>NUCLEOTIDE SEQUENCE [LARGE SCALE GENOMIC DNA]</scope>
    <source>
        <strain evidence="5">USBA 833</strain>
    </source>
</reference>
<protein>
    <submittedName>
        <fullName evidence="4">HSP20 family protein</fullName>
    </submittedName>
</protein>
<dbReference type="EMBL" id="FUYH01000013">
    <property type="protein sequence ID" value="SKA93218.1"/>
    <property type="molecule type" value="Genomic_DNA"/>
</dbReference>
<accession>A0A1T4XVL0</accession>
<evidence type="ECO:0000256" key="1">
    <source>
        <dbReference type="PROSITE-ProRule" id="PRU00285"/>
    </source>
</evidence>
<sequence>MFDLIPFRRTSNDLFDLYNDMEKSLSQNFGLDFPSFKTDIVDRGDKFVLEADLPGFKKEDIDIDIDGNMLTISAKHSEKREENMDNYIRRERRYGSFTRSFDVSNIKTDEIKAEYKDGVLTLELPKINKEGKAGRKISIQ</sequence>
<dbReference type="STRING" id="1147123.SAMN05443428_11370"/>
<feature type="domain" description="SHSP" evidence="3">
    <location>
        <begin position="27"/>
        <end position="140"/>
    </location>
</feature>
<evidence type="ECO:0000256" key="2">
    <source>
        <dbReference type="RuleBase" id="RU003616"/>
    </source>
</evidence>
<proteinExistence type="inferred from homology"/>
<dbReference type="CDD" id="cd06471">
    <property type="entry name" value="ACD_LpsHSP_like"/>
    <property type="match status" value="1"/>
</dbReference>
<evidence type="ECO:0000313" key="4">
    <source>
        <dbReference type="EMBL" id="SKA93218.1"/>
    </source>
</evidence>
<name>A0A1T4XVL0_9CLOT</name>
<evidence type="ECO:0000313" key="5">
    <source>
        <dbReference type="Proteomes" id="UP000190105"/>
    </source>
</evidence>
<comment type="similarity">
    <text evidence="1 2">Belongs to the small heat shock protein (HSP20) family.</text>
</comment>
<dbReference type="Pfam" id="PF00011">
    <property type="entry name" value="HSP20"/>
    <property type="match status" value="1"/>
</dbReference>
<dbReference type="SUPFAM" id="SSF49764">
    <property type="entry name" value="HSP20-like chaperones"/>
    <property type="match status" value="1"/>
</dbReference>
<keyword evidence="5" id="KW-1185">Reference proteome</keyword>
<dbReference type="PANTHER" id="PTHR11527">
    <property type="entry name" value="HEAT-SHOCK PROTEIN 20 FAMILY MEMBER"/>
    <property type="match status" value="1"/>
</dbReference>